<accession>A0A6M3IQ57</accession>
<name>A0A6M3IQ57_9ZZZZ</name>
<dbReference type="EMBL" id="MT141380">
    <property type="protein sequence ID" value="QJA59666.1"/>
    <property type="molecule type" value="Genomic_DNA"/>
</dbReference>
<proteinExistence type="predicted"/>
<dbReference type="AlphaFoldDB" id="A0A6M3IQ57"/>
<protein>
    <submittedName>
        <fullName evidence="1">Uncharacterized protein</fullName>
    </submittedName>
</protein>
<reference evidence="1" key="1">
    <citation type="submission" date="2020-03" db="EMBL/GenBank/DDBJ databases">
        <title>The deep terrestrial virosphere.</title>
        <authorList>
            <person name="Holmfeldt K."/>
            <person name="Nilsson E."/>
            <person name="Simone D."/>
            <person name="Lopez-Fernandez M."/>
            <person name="Wu X."/>
            <person name="de Brujin I."/>
            <person name="Lundin D."/>
            <person name="Andersson A."/>
            <person name="Bertilsson S."/>
            <person name="Dopson M."/>
        </authorList>
    </citation>
    <scope>NUCLEOTIDE SEQUENCE</scope>
    <source>
        <strain evidence="1">MM415B01249</strain>
    </source>
</reference>
<organism evidence="1">
    <name type="scientific">viral metagenome</name>
    <dbReference type="NCBI Taxonomy" id="1070528"/>
    <lineage>
        <taxon>unclassified sequences</taxon>
        <taxon>metagenomes</taxon>
        <taxon>organismal metagenomes</taxon>
    </lineage>
</organism>
<evidence type="ECO:0000313" key="1">
    <source>
        <dbReference type="EMBL" id="QJA59666.1"/>
    </source>
</evidence>
<gene>
    <name evidence="1" type="ORF">MM415B01249_0003</name>
</gene>
<sequence length="199" mass="21204">MSTFSMAALSAVGSVMAGSAAKTQGDMNAKIYEQQAGFTDVLSKLEGERLDIGKDFDLTQLLRGKSKMASTLMASTAGSGLDYSGSPVAVMLDNLTQAGIDEEITKYNYAMEKSSNIYNREQEKIGYLSRASAERLAGKTAQIRAYSTAYSTLLKGGYEQSQRGWPSRGKGSGSSNKGAYYAGRSYSMKTSPLLSAGVL</sequence>